<dbReference type="OrthoDB" id="3210666at2759"/>
<keyword evidence="3" id="KW-1185">Reference proteome</keyword>
<evidence type="ECO:0000313" key="3">
    <source>
        <dbReference type="Proteomes" id="UP000011668"/>
    </source>
</evidence>
<dbReference type="EMBL" id="AFRT01002476">
    <property type="protein sequence ID" value="ELU37754.1"/>
    <property type="molecule type" value="Genomic_DNA"/>
</dbReference>
<reference evidence="2 3" key="1">
    <citation type="journal article" date="2013" name="Nat. Commun.">
        <title>The evolution and pathogenic mechanisms of the rice sheath blight pathogen.</title>
        <authorList>
            <person name="Zheng A."/>
            <person name="Lin R."/>
            <person name="Xu L."/>
            <person name="Qin P."/>
            <person name="Tang C."/>
            <person name="Ai P."/>
            <person name="Zhang D."/>
            <person name="Liu Y."/>
            <person name="Sun Z."/>
            <person name="Feng H."/>
            <person name="Wang Y."/>
            <person name="Chen Y."/>
            <person name="Liang X."/>
            <person name="Fu R."/>
            <person name="Li Q."/>
            <person name="Zhang J."/>
            <person name="Yu X."/>
            <person name="Xie Z."/>
            <person name="Ding L."/>
            <person name="Guan P."/>
            <person name="Tang J."/>
            <person name="Liang Y."/>
            <person name="Wang S."/>
            <person name="Deng Q."/>
            <person name="Li S."/>
            <person name="Zhu J."/>
            <person name="Wang L."/>
            <person name="Liu H."/>
            <person name="Li P."/>
        </authorList>
    </citation>
    <scope>NUCLEOTIDE SEQUENCE [LARGE SCALE GENOMIC DNA]</scope>
    <source>
        <strain evidence="3">AG-1 IA</strain>
    </source>
</reference>
<dbReference type="AlphaFoldDB" id="L8WN30"/>
<proteinExistence type="predicted"/>
<feature type="region of interest" description="Disordered" evidence="1">
    <location>
        <begin position="12"/>
        <end position="44"/>
    </location>
</feature>
<comment type="caution">
    <text evidence="2">The sequence shown here is derived from an EMBL/GenBank/DDBJ whole genome shotgun (WGS) entry which is preliminary data.</text>
</comment>
<gene>
    <name evidence="2" type="ORF">AG1IA_08212</name>
</gene>
<name>L8WN30_THACA</name>
<evidence type="ECO:0000256" key="1">
    <source>
        <dbReference type="SAM" id="MobiDB-lite"/>
    </source>
</evidence>
<organism evidence="2 3">
    <name type="scientific">Thanatephorus cucumeris (strain AG1-IA)</name>
    <name type="common">Rice sheath blight fungus</name>
    <name type="synonym">Rhizoctonia solani</name>
    <dbReference type="NCBI Taxonomy" id="983506"/>
    <lineage>
        <taxon>Eukaryota</taxon>
        <taxon>Fungi</taxon>
        <taxon>Dikarya</taxon>
        <taxon>Basidiomycota</taxon>
        <taxon>Agaricomycotina</taxon>
        <taxon>Agaricomycetes</taxon>
        <taxon>Cantharellales</taxon>
        <taxon>Ceratobasidiaceae</taxon>
        <taxon>Rhizoctonia</taxon>
        <taxon>Rhizoctonia solani AG-1</taxon>
    </lineage>
</organism>
<evidence type="ECO:0000313" key="2">
    <source>
        <dbReference type="EMBL" id="ELU37754.1"/>
    </source>
</evidence>
<dbReference type="HOGENOM" id="CLU_1344051_0_0_1"/>
<protein>
    <submittedName>
        <fullName evidence="2">Uncharacterized protein</fullName>
    </submittedName>
</protein>
<accession>L8WN30</accession>
<sequence>MSQYNINPRCLTSTLPPSMTGNPNFNGHSPFQASGSRPQSVVSSRSYPGIESALERTNNGNPRVDASSIIPVVHNYCAWMGNVMVEFIIRIVTPKDSRDSAVTLTCQAGGVERIMGEPQIVQLDTNPTQFRVWLSSPEFQVRLWAEDEFWIGAQLPFPSIPGAHLARLTHASPLFHTYHGTVGAASLVYTVWYHRPSSLCAHSG</sequence>
<dbReference type="Proteomes" id="UP000011668">
    <property type="component" value="Unassembled WGS sequence"/>
</dbReference>